<proteinExistence type="predicted"/>
<feature type="chain" id="PRO_5042999841" evidence="1">
    <location>
        <begin position="21"/>
        <end position="139"/>
    </location>
</feature>
<dbReference type="EMBL" id="JAVRBK010000003">
    <property type="protein sequence ID" value="KAK5646987.1"/>
    <property type="molecule type" value="Genomic_DNA"/>
</dbReference>
<name>A0AAN7ZLJ8_9COLE</name>
<sequence length="139" mass="15470">MFKMCLFIVILFIGVEFSYSAPSQNLDTYPGSPTVYAYVASHPRFPTIGDLISSSSWFPIEINVPEVFGNIVSGIQAIPATISNGVSGIMALVQRIPFINRFNSPEKPRPYLIFIPDKPINVENGINYLEEVDLIPNYP</sequence>
<keyword evidence="1" id="KW-0732">Signal</keyword>
<keyword evidence="3" id="KW-1185">Reference proteome</keyword>
<evidence type="ECO:0000313" key="3">
    <source>
        <dbReference type="Proteomes" id="UP001329430"/>
    </source>
</evidence>
<comment type="caution">
    <text evidence="2">The sequence shown here is derived from an EMBL/GenBank/DDBJ whole genome shotgun (WGS) entry which is preliminary data.</text>
</comment>
<evidence type="ECO:0000256" key="1">
    <source>
        <dbReference type="SAM" id="SignalP"/>
    </source>
</evidence>
<feature type="signal peptide" evidence="1">
    <location>
        <begin position="1"/>
        <end position="20"/>
    </location>
</feature>
<organism evidence="2 3">
    <name type="scientific">Pyrocoelia pectoralis</name>
    <dbReference type="NCBI Taxonomy" id="417401"/>
    <lineage>
        <taxon>Eukaryota</taxon>
        <taxon>Metazoa</taxon>
        <taxon>Ecdysozoa</taxon>
        <taxon>Arthropoda</taxon>
        <taxon>Hexapoda</taxon>
        <taxon>Insecta</taxon>
        <taxon>Pterygota</taxon>
        <taxon>Neoptera</taxon>
        <taxon>Endopterygota</taxon>
        <taxon>Coleoptera</taxon>
        <taxon>Polyphaga</taxon>
        <taxon>Elateriformia</taxon>
        <taxon>Elateroidea</taxon>
        <taxon>Lampyridae</taxon>
        <taxon>Lampyrinae</taxon>
        <taxon>Pyrocoelia</taxon>
    </lineage>
</organism>
<gene>
    <name evidence="2" type="ORF">RI129_005451</name>
</gene>
<reference evidence="2 3" key="1">
    <citation type="journal article" date="2024" name="Insects">
        <title>An Improved Chromosome-Level Genome Assembly of the Firefly Pyrocoelia pectoralis.</title>
        <authorList>
            <person name="Fu X."/>
            <person name="Meyer-Rochow V.B."/>
            <person name="Ballantyne L."/>
            <person name="Zhu X."/>
        </authorList>
    </citation>
    <scope>NUCLEOTIDE SEQUENCE [LARGE SCALE GENOMIC DNA]</scope>
    <source>
        <strain evidence="2">XCY_ONT2</strain>
    </source>
</reference>
<protein>
    <submittedName>
        <fullName evidence="2">Uncharacterized protein</fullName>
    </submittedName>
</protein>
<evidence type="ECO:0000313" key="2">
    <source>
        <dbReference type="EMBL" id="KAK5646987.1"/>
    </source>
</evidence>
<dbReference type="Proteomes" id="UP001329430">
    <property type="component" value="Chromosome 3"/>
</dbReference>
<accession>A0AAN7ZLJ8</accession>
<dbReference type="AlphaFoldDB" id="A0AAN7ZLJ8"/>